<dbReference type="PANTHER" id="PTHR33498:SF1">
    <property type="entry name" value="TRANSPOSASE FOR INSERTION SEQUENCE ELEMENT IS1557"/>
    <property type="match status" value="1"/>
</dbReference>
<organism evidence="2 3">
    <name type="scientific">Ruminococcoides intestinihominis</name>
    <dbReference type="NCBI Taxonomy" id="3133161"/>
    <lineage>
        <taxon>Bacteria</taxon>
        <taxon>Bacillati</taxon>
        <taxon>Bacillota</taxon>
        <taxon>Clostridia</taxon>
        <taxon>Eubacteriales</taxon>
        <taxon>Oscillospiraceae</taxon>
        <taxon>Ruminococcoides</taxon>
    </lineage>
</organism>
<dbReference type="Proteomes" id="UP001478133">
    <property type="component" value="Unassembled WGS sequence"/>
</dbReference>
<evidence type="ECO:0000313" key="3">
    <source>
        <dbReference type="Proteomes" id="UP001478133"/>
    </source>
</evidence>
<sequence length="109" mass="13063">MLYTYSIEKLTGLQGIIINNIESNEKEVHIHCELERKPHKCPNCGCVTDCVHDYRVQLIKDIPSFGKFVYIHLRKRRYRCKCGKRFAEDNNFLAKYQRYTTRFIIYINV</sequence>
<gene>
    <name evidence="2" type="ORF">ABFO16_03570</name>
</gene>
<dbReference type="EMBL" id="JBBMFI010000008">
    <property type="protein sequence ID" value="MEQ2565312.1"/>
    <property type="molecule type" value="Genomic_DNA"/>
</dbReference>
<name>A0ABV1HSL3_9FIRM</name>
<protein>
    <submittedName>
        <fullName evidence="2">Transposase family protein</fullName>
    </submittedName>
</protein>
<dbReference type="Pfam" id="PF14690">
    <property type="entry name" value="Zn_ribbon_ISL3"/>
    <property type="match status" value="1"/>
</dbReference>
<proteinExistence type="predicted"/>
<comment type="caution">
    <text evidence="2">The sequence shown here is derived from an EMBL/GenBank/DDBJ whole genome shotgun (WGS) entry which is preliminary data.</text>
</comment>
<feature type="domain" description="Transposase IS204/IS1001/IS1096/IS1165 zinc-finger" evidence="1">
    <location>
        <begin position="37"/>
        <end position="82"/>
    </location>
</feature>
<keyword evidence="3" id="KW-1185">Reference proteome</keyword>
<evidence type="ECO:0000259" key="1">
    <source>
        <dbReference type="Pfam" id="PF14690"/>
    </source>
</evidence>
<dbReference type="RefSeq" id="WP_248004684.1">
    <property type="nucleotide sequence ID" value="NZ_JBBMEY010000009.1"/>
</dbReference>
<accession>A0ABV1HSL3</accession>
<dbReference type="InterPro" id="IPR047951">
    <property type="entry name" value="Transpos_ISL3"/>
</dbReference>
<reference evidence="2 3" key="1">
    <citation type="submission" date="2024-03" db="EMBL/GenBank/DDBJ databases">
        <title>Human intestinal bacterial collection.</title>
        <authorList>
            <person name="Pauvert C."/>
            <person name="Hitch T.C.A."/>
            <person name="Clavel T."/>
        </authorList>
    </citation>
    <scope>NUCLEOTIDE SEQUENCE [LARGE SCALE GENOMIC DNA]</scope>
    <source>
        <strain evidence="2 3">CLA-AP-H18</strain>
    </source>
</reference>
<dbReference type="PANTHER" id="PTHR33498">
    <property type="entry name" value="TRANSPOSASE FOR INSERTION SEQUENCE ELEMENT IS1557"/>
    <property type="match status" value="1"/>
</dbReference>
<evidence type="ECO:0000313" key="2">
    <source>
        <dbReference type="EMBL" id="MEQ2565312.1"/>
    </source>
</evidence>
<dbReference type="InterPro" id="IPR029261">
    <property type="entry name" value="Transposase_Znf"/>
</dbReference>